<dbReference type="InterPro" id="IPR043461">
    <property type="entry name" value="LpxH-like"/>
</dbReference>
<evidence type="ECO:0000256" key="3">
    <source>
        <dbReference type="ARBA" id="ARBA00022723"/>
    </source>
</evidence>
<keyword evidence="2" id="KW-0997">Cell inner membrane</keyword>
<evidence type="ECO:0000259" key="7">
    <source>
        <dbReference type="Pfam" id="PF00149"/>
    </source>
</evidence>
<organism evidence="8 9">
    <name type="scientific">Belliella filtrata</name>
    <dbReference type="NCBI Taxonomy" id="2923435"/>
    <lineage>
        <taxon>Bacteria</taxon>
        <taxon>Pseudomonadati</taxon>
        <taxon>Bacteroidota</taxon>
        <taxon>Cytophagia</taxon>
        <taxon>Cytophagales</taxon>
        <taxon>Cyclobacteriaceae</taxon>
        <taxon>Belliella</taxon>
    </lineage>
</organism>
<dbReference type="SUPFAM" id="SSF56300">
    <property type="entry name" value="Metallo-dependent phosphatases"/>
    <property type="match status" value="1"/>
</dbReference>
<dbReference type="Pfam" id="PF00149">
    <property type="entry name" value="Metallophos"/>
    <property type="match status" value="1"/>
</dbReference>
<feature type="domain" description="Calcineurin-like phosphoesterase" evidence="7">
    <location>
        <begin position="9"/>
        <end position="214"/>
    </location>
</feature>
<keyword evidence="6" id="KW-0464">Manganese</keyword>
<evidence type="ECO:0000256" key="2">
    <source>
        <dbReference type="ARBA" id="ARBA00022519"/>
    </source>
</evidence>
<comment type="caution">
    <text evidence="8">The sequence shown here is derived from an EMBL/GenBank/DDBJ whole genome shotgun (WGS) entry which is preliminary data.</text>
</comment>
<proteinExistence type="predicted"/>
<dbReference type="Gene3D" id="3.60.21.10">
    <property type="match status" value="1"/>
</dbReference>
<keyword evidence="5" id="KW-0472">Membrane</keyword>
<evidence type="ECO:0000256" key="4">
    <source>
        <dbReference type="ARBA" id="ARBA00022801"/>
    </source>
</evidence>
<keyword evidence="1" id="KW-1003">Cell membrane</keyword>
<evidence type="ECO:0000313" key="8">
    <source>
        <dbReference type="EMBL" id="MCH7410340.1"/>
    </source>
</evidence>
<evidence type="ECO:0000256" key="6">
    <source>
        <dbReference type="ARBA" id="ARBA00023211"/>
    </source>
</evidence>
<accession>A0ABS9V2B0</accession>
<dbReference type="PANTHER" id="PTHR34990:SF1">
    <property type="entry name" value="UDP-2,3-DIACYLGLUCOSAMINE HYDROLASE"/>
    <property type="match status" value="1"/>
</dbReference>
<protein>
    <submittedName>
        <fullName evidence="8">UDP-2,3-diacylglucosamine diphosphatase</fullName>
    </submittedName>
</protein>
<dbReference type="EMBL" id="JAKZGP010000034">
    <property type="protein sequence ID" value="MCH7410340.1"/>
    <property type="molecule type" value="Genomic_DNA"/>
</dbReference>
<dbReference type="PANTHER" id="PTHR34990">
    <property type="entry name" value="UDP-2,3-DIACYLGLUCOSAMINE HYDROLASE-RELATED"/>
    <property type="match status" value="1"/>
</dbReference>
<reference evidence="8" key="1">
    <citation type="submission" date="2022-03" db="EMBL/GenBank/DDBJ databases">
        <title>De novo assembled genomes of Belliella spp. (Cyclobacteriaceae) strains.</title>
        <authorList>
            <person name="Szabo A."/>
            <person name="Korponai K."/>
            <person name="Felfoldi T."/>
        </authorList>
    </citation>
    <scope>NUCLEOTIDE SEQUENCE</scope>
    <source>
        <strain evidence="8">DSM 111904</strain>
    </source>
</reference>
<keyword evidence="9" id="KW-1185">Reference proteome</keyword>
<sequence length="253" mass="30024">MNIKLNQKKVYFASDFHLGAPNFEQSRLREEKIIKWLDEVSNDAAAIFLVGDIFDFWFEYDKVIPKGFIKFIAKISSLRDSGIPIFFFSGNHDLWLKDYFTNELKIPIYHQPIEITIEGKRFLIGHGDGLGPGDEFYKFLKRIFTNPFFKWLFKWLHPDIGIRIAHAWSGKSRLSNMEKQEDQFKGEEEWLWAYCKQIDQSKHFNYYVFGHRHLPLDLPVGKNSRYINLGEWVSQFTYAVFDSEGIQLKKFEQ</sequence>
<dbReference type="RefSeq" id="WP_241348708.1">
    <property type="nucleotide sequence ID" value="NZ_JAKZGP010000034.1"/>
</dbReference>
<keyword evidence="4" id="KW-0378">Hydrolase</keyword>
<evidence type="ECO:0000256" key="5">
    <source>
        <dbReference type="ARBA" id="ARBA00023136"/>
    </source>
</evidence>
<evidence type="ECO:0000256" key="1">
    <source>
        <dbReference type="ARBA" id="ARBA00022475"/>
    </source>
</evidence>
<dbReference type="Proteomes" id="UP001165489">
    <property type="component" value="Unassembled WGS sequence"/>
</dbReference>
<gene>
    <name evidence="8" type="ORF">MM239_13110</name>
</gene>
<keyword evidence="3" id="KW-0479">Metal-binding</keyword>
<dbReference type="InterPro" id="IPR029052">
    <property type="entry name" value="Metallo-depent_PP-like"/>
</dbReference>
<dbReference type="InterPro" id="IPR004843">
    <property type="entry name" value="Calcineurin-like_PHP"/>
</dbReference>
<evidence type="ECO:0000313" key="9">
    <source>
        <dbReference type="Proteomes" id="UP001165489"/>
    </source>
</evidence>
<name>A0ABS9V2B0_9BACT</name>
<dbReference type="CDD" id="cd07398">
    <property type="entry name" value="MPP_YbbF-LpxH"/>
    <property type="match status" value="1"/>
</dbReference>